<dbReference type="EMBL" id="CP018889">
    <property type="protein sequence ID" value="AUI68443.1"/>
    <property type="molecule type" value="Genomic_DNA"/>
</dbReference>
<dbReference type="KEGG" id="blep:AL038_17415"/>
<dbReference type="OrthoDB" id="5607991at2"/>
<evidence type="ECO:0000313" key="2">
    <source>
        <dbReference type="EMBL" id="AUI68443.1"/>
    </source>
</evidence>
<feature type="domain" description="DUF4340" evidence="1">
    <location>
        <begin position="69"/>
        <end position="201"/>
    </location>
</feature>
<name>A0A2N9YD67_9GAMM</name>
<gene>
    <name evidence="2" type="ORF">BLE401_06805</name>
</gene>
<reference evidence="3" key="1">
    <citation type="submission" date="2016-12" db="EMBL/GenBank/DDBJ databases">
        <title>Complete Genome Sequence of Beggiatoa leptomitiformis D-401.</title>
        <authorList>
            <person name="Fomenkov A."/>
            <person name="Vincze T."/>
            <person name="Grabovich M."/>
            <person name="Anton B.P."/>
            <person name="Dubinina G."/>
            <person name="Orlova M."/>
            <person name="Belousova E."/>
            <person name="Roberts R.J."/>
        </authorList>
    </citation>
    <scope>NUCLEOTIDE SEQUENCE [LARGE SCALE GENOMIC DNA]</scope>
    <source>
        <strain evidence="3">D-401</strain>
    </source>
</reference>
<dbReference type="AlphaFoldDB" id="A0A2N9YD67"/>
<accession>A0A2N9YD67</accession>
<dbReference type="Pfam" id="PF14238">
    <property type="entry name" value="DUF4340"/>
    <property type="match status" value="1"/>
</dbReference>
<sequence length="284" mass="32514">MRQRWLFILTLFTLIMGLGSITFFTTTTDLPTHEKQHLTTLDPKKVQHIRLERLNKETVVFTKDTQGIWYVQEPFQLPANRFRVENILTLLYSTQFSLLTSDNINLAELKLDPPLVKVTYDDFPIQLGLVSPFNDGRRYALVNGKVYLLLDTIYRFLTDEAALAVSLFPLGDSADIIELRLPTLHLKQQEGIWKLQHTDTVGISTDDLTALVENWQHLQAISVGRYQEKPVLAIIEVITSTHTFHFELQATYPEFILGLPEKGILYYLPPTQAKTLLGKTETGK</sequence>
<organism evidence="2 3">
    <name type="scientific">Beggiatoa leptomitoformis</name>
    <dbReference type="NCBI Taxonomy" id="288004"/>
    <lineage>
        <taxon>Bacteria</taxon>
        <taxon>Pseudomonadati</taxon>
        <taxon>Pseudomonadota</taxon>
        <taxon>Gammaproteobacteria</taxon>
        <taxon>Thiotrichales</taxon>
        <taxon>Thiotrichaceae</taxon>
        <taxon>Beggiatoa</taxon>
    </lineage>
</organism>
<keyword evidence="3" id="KW-1185">Reference proteome</keyword>
<dbReference type="Proteomes" id="UP000234271">
    <property type="component" value="Chromosome"/>
</dbReference>
<evidence type="ECO:0000259" key="1">
    <source>
        <dbReference type="Pfam" id="PF14238"/>
    </source>
</evidence>
<proteinExistence type="predicted"/>
<dbReference type="STRING" id="288004.AL038_17415"/>
<dbReference type="InterPro" id="IPR025641">
    <property type="entry name" value="DUF4340"/>
</dbReference>
<evidence type="ECO:0000313" key="3">
    <source>
        <dbReference type="Proteomes" id="UP000234271"/>
    </source>
</evidence>
<protein>
    <submittedName>
        <fullName evidence="2">DUF4340 domain-containing protein</fullName>
    </submittedName>
</protein>
<dbReference type="RefSeq" id="WP_062155000.1">
    <property type="nucleotide sequence ID" value="NZ_CP012373.2"/>
</dbReference>